<name>A0A7S0W7D2_9CRYP</name>
<keyword evidence="1" id="KW-0732">Signal</keyword>
<sequence length="162" mass="17465">MPAATSTPVLAVLAACMLFGSSLGFPSFLTCDRNIKAGAKIMGHRVEQSDETIHLTLDGKEVPCGSDIIGDNSTVYRMNFTSDQAAVFDFNKGCGARFSKPGGKDCLFRSIDGNCSVTFRKSKRDRECMLRYTFAPGISGVRTGVACAYRLVATPSMVNEEL</sequence>
<gene>
    <name evidence="2" type="ORF">HTEP1355_LOCUS18149</name>
</gene>
<evidence type="ECO:0000313" key="2">
    <source>
        <dbReference type="EMBL" id="CAD8804471.1"/>
    </source>
</evidence>
<dbReference type="EMBL" id="HBFN01031315">
    <property type="protein sequence ID" value="CAD8804471.1"/>
    <property type="molecule type" value="Transcribed_RNA"/>
</dbReference>
<organism evidence="2">
    <name type="scientific">Hemiselmis tepida</name>
    <dbReference type="NCBI Taxonomy" id="464990"/>
    <lineage>
        <taxon>Eukaryota</taxon>
        <taxon>Cryptophyceae</taxon>
        <taxon>Cryptomonadales</taxon>
        <taxon>Hemiselmidaceae</taxon>
        <taxon>Hemiselmis</taxon>
    </lineage>
</organism>
<reference evidence="2" key="1">
    <citation type="submission" date="2021-01" db="EMBL/GenBank/DDBJ databases">
        <authorList>
            <person name="Corre E."/>
            <person name="Pelletier E."/>
            <person name="Niang G."/>
            <person name="Scheremetjew M."/>
            <person name="Finn R."/>
            <person name="Kale V."/>
            <person name="Holt S."/>
            <person name="Cochrane G."/>
            <person name="Meng A."/>
            <person name="Brown T."/>
            <person name="Cohen L."/>
        </authorList>
    </citation>
    <scope>NUCLEOTIDE SEQUENCE</scope>
    <source>
        <strain evidence="2">CCMP443</strain>
    </source>
</reference>
<accession>A0A7S0W7D2</accession>
<feature type="signal peptide" evidence="1">
    <location>
        <begin position="1"/>
        <end position="24"/>
    </location>
</feature>
<evidence type="ECO:0000256" key="1">
    <source>
        <dbReference type="SAM" id="SignalP"/>
    </source>
</evidence>
<proteinExistence type="predicted"/>
<protein>
    <submittedName>
        <fullName evidence="2">Uncharacterized protein</fullName>
    </submittedName>
</protein>
<feature type="chain" id="PRO_5031369597" evidence="1">
    <location>
        <begin position="25"/>
        <end position="162"/>
    </location>
</feature>
<dbReference type="AlphaFoldDB" id="A0A7S0W7D2"/>